<organism evidence="2 3">
    <name type="scientific">Craterilacuibacter sinensis</name>
    <dbReference type="NCBI Taxonomy" id="2686017"/>
    <lineage>
        <taxon>Bacteria</taxon>
        <taxon>Pseudomonadati</taxon>
        <taxon>Pseudomonadota</taxon>
        <taxon>Betaproteobacteria</taxon>
        <taxon>Neisseriales</taxon>
        <taxon>Neisseriaceae</taxon>
        <taxon>Craterilacuibacter</taxon>
    </lineage>
</organism>
<reference evidence="2 3" key="1">
    <citation type="submission" date="2019-12" db="EMBL/GenBank/DDBJ databases">
        <title>Neisseriaceae gen. nov. sp. Genome sequencing and assembly.</title>
        <authorList>
            <person name="Liu Z."/>
            <person name="Li A."/>
        </authorList>
    </citation>
    <scope>NUCLEOTIDE SEQUENCE [LARGE SCALE GENOMIC DNA]</scope>
    <source>
        <strain evidence="2 3">B2N2-7</strain>
    </source>
</reference>
<feature type="domain" description="Glutamine amidotransferase" evidence="1">
    <location>
        <begin position="62"/>
        <end position="195"/>
    </location>
</feature>
<sequence length="251" mass="27581">MAALRGGLFLLVSQGENMKPVAIFQHYPGEGPGYFAEFAERVHLKTRLFQGYEGQTLPESCRDYAGLVVMGGPMSVRDRLPFVEAEKRLIAEAVKLEIPVIGHCLGGQLLAEVLGGEITDNPGGSEIGWHPLSSHEPAGAHWFGAADGVEVFHWHSENFTLPRGAQLLMSSAHCPHQAFSHGIHLGMQFHIEMTSHMLEHWSECEDELAPHLGKPGVQEALELKGNATQRVLGSNRLAEHAYRVWVQGLKT</sequence>
<dbReference type="PROSITE" id="PS51273">
    <property type="entry name" value="GATASE_TYPE_1"/>
    <property type="match status" value="1"/>
</dbReference>
<comment type="caution">
    <text evidence="2">The sequence shown here is derived from an EMBL/GenBank/DDBJ whole genome shotgun (WGS) entry which is preliminary data.</text>
</comment>
<keyword evidence="3" id="KW-1185">Reference proteome</keyword>
<dbReference type="PANTHER" id="PTHR42695:SF5">
    <property type="entry name" value="GLUTAMINE AMIDOTRANSFERASE YLR126C-RELATED"/>
    <property type="match status" value="1"/>
</dbReference>
<evidence type="ECO:0000259" key="1">
    <source>
        <dbReference type="Pfam" id="PF00117"/>
    </source>
</evidence>
<keyword evidence="2" id="KW-0315">Glutamine amidotransferase</keyword>
<proteinExistence type="predicted"/>
<evidence type="ECO:0000313" key="3">
    <source>
        <dbReference type="Proteomes" id="UP000467214"/>
    </source>
</evidence>
<protein>
    <submittedName>
        <fullName evidence="2">Type 1 glutamine amidotransferase</fullName>
    </submittedName>
</protein>
<accession>A0A845BK88</accession>
<dbReference type="InterPro" id="IPR017926">
    <property type="entry name" value="GATASE"/>
</dbReference>
<dbReference type="CDD" id="cd01741">
    <property type="entry name" value="GATase1_1"/>
    <property type="match status" value="1"/>
</dbReference>
<dbReference type="PANTHER" id="PTHR42695">
    <property type="entry name" value="GLUTAMINE AMIDOTRANSFERASE YLR126C-RELATED"/>
    <property type="match status" value="1"/>
</dbReference>
<name>A0A845BK88_9NEIS</name>
<dbReference type="GO" id="GO:0005829">
    <property type="term" value="C:cytosol"/>
    <property type="evidence" value="ECO:0007669"/>
    <property type="project" value="TreeGrafter"/>
</dbReference>
<dbReference type="Gene3D" id="3.40.50.880">
    <property type="match status" value="1"/>
</dbReference>
<gene>
    <name evidence="2" type="ORF">GQF02_06785</name>
</gene>
<dbReference type="InterPro" id="IPR029062">
    <property type="entry name" value="Class_I_gatase-like"/>
</dbReference>
<dbReference type="GO" id="GO:0016740">
    <property type="term" value="F:transferase activity"/>
    <property type="evidence" value="ECO:0007669"/>
    <property type="project" value="UniProtKB-KW"/>
</dbReference>
<dbReference type="Pfam" id="PF00117">
    <property type="entry name" value="GATase"/>
    <property type="match status" value="1"/>
</dbReference>
<keyword evidence="2" id="KW-0808">Transferase</keyword>
<dbReference type="AlphaFoldDB" id="A0A845BK88"/>
<evidence type="ECO:0000313" key="2">
    <source>
        <dbReference type="EMBL" id="MXR36672.1"/>
    </source>
</evidence>
<dbReference type="SUPFAM" id="SSF52317">
    <property type="entry name" value="Class I glutamine amidotransferase-like"/>
    <property type="match status" value="1"/>
</dbReference>
<dbReference type="Proteomes" id="UP000467214">
    <property type="component" value="Unassembled WGS sequence"/>
</dbReference>
<dbReference type="EMBL" id="WSSB01000005">
    <property type="protein sequence ID" value="MXR36672.1"/>
    <property type="molecule type" value="Genomic_DNA"/>
</dbReference>
<dbReference type="InterPro" id="IPR044992">
    <property type="entry name" value="ChyE-like"/>
</dbReference>